<feature type="non-terminal residue" evidence="4">
    <location>
        <position position="1"/>
    </location>
</feature>
<evidence type="ECO:0000313" key="5">
    <source>
        <dbReference type="Proteomes" id="UP000824782"/>
    </source>
</evidence>
<dbReference type="Proteomes" id="UP000824782">
    <property type="component" value="Unassembled WGS sequence"/>
</dbReference>
<comment type="similarity">
    <text evidence="1">Belongs to the AB hydrolase superfamily. Lipase family.</text>
</comment>
<dbReference type="InterPro" id="IPR029058">
    <property type="entry name" value="AB_hydrolase_fold"/>
</dbReference>
<evidence type="ECO:0000259" key="3">
    <source>
        <dbReference type="Pfam" id="PF04083"/>
    </source>
</evidence>
<accession>A0AAV6ZYR0</accession>
<feature type="domain" description="Partial AB-hydrolase lipase" evidence="3">
    <location>
        <begin position="7"/>
        <end position="67"/>
    </location>
</feature>
<dbReference type="Gene3D" id="3.40.50.1820">
    <property type="entry name" value="alpha/beta hydrolase"/>
    <property type="match status" value="1"/>
</dbReference>
<evidence type="ECO:0000256" key="1">
    <source>
        <dbReference type="ARBA" id="ARBA00010701"/>
    </source>
</evidence>
<evidence type="ECO:0000256" key="2">
    <source>
        <dbReference type="PIRSR" id="PIRSR000862-1"/>
    </source>
</evidence>
<dbReference type="InterPro" id="IPR025483">
    <property type="entry name" value="Lipase_euk"/>
</dbReference>
<feature type="active site" description="Nucleophile" evidence="2">
    <location>
        <position position="124"/>
    </location>
</feature>
<feature type="active site" description="Charge relay system" evidence="2">
    <location>
        <position position="323"/>
    </location>
</feature>
<evidence type="ECO:0000313" key="4">
    <source>
        <dbReference type="EMBL" id="KAG8552390.1"/>
    </source>
</evidence>
<organism evidence="4 5">
    <name type="scientific">Engystomops pustulosus</name>
    <name type="common">Tungara frog</name>
    <name type="synonym">Physalaemus pustulosus</name>
    <dbReference type="NCBI Taxonomy" id="76066"/>
    <lineage>
        <taxon>Eukaryota</taxon>
        <taxon>Metazoa</taxon>
        <taxon>Chordata</taxon>
        <taxon>Craniata</taxon>
        <taxon>Vertebrata</taxon>
        <taxon>Euteleostomi</taxon>
        <taxon>Amphibia</taxon>
        <taxon>Batrachia</taxon>
        <taxon>Anura</taxon>
        <taxon>Neobatrachia</taxon>
        <taxon>Hyloidea</taxon>
        <taxon>Leptodactylidae</taxon>
        <taxon>Leiuperinae</taxon>
        <taxon>Engystomops</taxon>
    </lineage>
</organism>
<reference evidence="4" key="1">
    <citation type="thesis" date="2020" institute="ProQuest LLC" country="789 East Eisenhower Parkway, Ann Arbor, MI, USA">
        <title>Comparative Genomics and Chromosome Evolution.</title>
        <authorList>
            <person name="Mudd A.B."/>
        </authorList>
    </citation>
    <scope>NUCLEOTIDE SEQUENCE</scope>
    <source>
        <strain evidence="4">237g6f4</strain>
        <tissue evidence="4">Blood</tissue>
    </source>
</reference>
<proteinExistence type="inferred from homology"/>
<dbReference type="SUPFAM" id="SSF53474">
    <property type="entry name" value="alpha/beta-Hydrolases"/>
    <property type="match status" value="1"/>
</dbReference>
<dbReference type="AlphaFoldDB" id="A0AAV6ZYR0"/>
<sequence>PEAYMNVSQLIKFRRYPSEEYEVVTEDGYILTVNRIPHGTCNYSEEPKPVVLLQHGLLADASNWVTNFKYNSLGFILADAGYDVWMGNSRGNTWSRKHKYLSPTEREFWAFRTKQEQLYYIGHSQGTTIGFIAFSTMPELAKKIKMFFALAPVATVEHPIGPTAYIKNLPDFVIKLFSGDKQFLPQSRITTFLSRKFCNHSLLDVLCGNFLFLLCGFNEHNLNMSRVHVYTSFCPAGTSWQNMIHWYQALRTGKLQAFDYGTRGNMKHYNQCTPPLYNVTKMDVPTAIWSGERDWLADKIDVKMLIDNISNLVYNEEISKWEHLDFIWGLDAPQRLYKKILELLRKYR</sequence>
<name>A0AAV6ZYR0_ENGPU</name>
<dbReference type="Pfam" id="PF04083">
    <property type="entry name" value="Abhydro_lipase"/>
    <property type="match status" value="1"/>
</dbReference>
<gene>
    <name evidence="4" type="ORF">GDO81_004509</name>
</gene>
<dbReference type="PANTHER" id="PTHR11005">
    <property type="entry name" value="LYSOSOMAL ACID LIPASE-RELATED"/>
    <property type="match status" value="1"/>
</dbReference>
<feature type="active site" description="Charge relay system" evidence="2">
    <location>
        <position position="294"/>
    </location>
</feature>
<keyword evidence="5" id="KW-1185">Reference proteome</keyword>
<dbReference type="GO" id="GO:0016788">
    <property type="term" value="F:hydrolase activity, acting on ester bonds"/>
    <property type="evidence" value="ECO:0007669"/>
    <property type="project" value="InterPro"/>
</dbReference>
<protein>
    <recommendedName>
        <fullName evidence="3">Partial AB-hydrolase lipase domain-containing protein</fullName>
    </recommendedName>
</protein>
<dbReference type="FunFam" id="3.40.50.1820:FF:000012">
    <property type="entry name" value="Lipase"/>
    <property type="match status" value="1"/>
</dbReference>
<dbReference type="PIRSF" id="PIRSF000862">
    <property type="entry name" value="Steryl_ester_lip"/>
    <property type="match status" value="1"/>
</dbReference>
<comment type="caution">
    <text evidence="4">The sequence shown here is derived from an EMBL/GenBank/DDBJ whole genome shotgun (WGS) entry which is preliminary data.</text>
</comment>
<dbReference type="InterPro" id="IPR006693">
    <property type="entry name" value="AB_hydrolase_lipase"/>
</dbReference>
<dbReference type="EMBL" id="WNYA01000011">
    <property type="protein sequence ID" value="KAG8552390.1"/>
    <property type="molecule type" value="Genomic_DNA"/>
</dbReference>
<dbReference type="GO" id="GO:0006629">
    <property type="term" value="P:lipid metabolic process"/>
    <property type="evidence" value="ECO:0007669"/>
    <property type="project" value="InterPro"/>
</dbReference>